<dbReference type="Pfam" id="PF17768">
    <property type="entry name" value="RecJ_OB"/>
    <property type="match status" value="1"/>
</dbReference>
<sequence length="606" mass="69912">MRKIMEVKELVPNIEISMWLEQYLQAFGIKDTQEYLYPTFKYVESPNVYDGMEDAYNLLIDTLDNEGNIGFIQDCDVDGICSCASIYKYLLDLLPEDEQEKLKIYFHSNKKHGITENVVSWVIENNISLLIVPDAGTNDYIQHMDLNFLNVNIIIIDHHKIESKPKYMQEYKSNYKTVIISNQKGWVKNKALSGTGIVAKFLKYIDEKEGLKCSAKYADLVALSLVSDICDMTSQENRSFFLYGATTINNPFLKYLIDNLIWKKDEEGNSLVNQHTFGFDICPYLNAVCRGTNQQLKKELFYAFIGYVYKEVKTEEFCISTFVPCVDTKDYESLIESLKAEKSYQDKTVDKALEDSQICFVLSCNEVPVLGIMELSNSETYPYTGLIANKLKRQYECNIFVIHESSTDKNNYTGSCRADINTLEMCQQSGLFELASGHEAAHGIIFKKENLEKIKEYFQKECINQEKYKIPVVKTYVFPMESIPKSLFGFGDDWDFLWNNTFVKPVFNIEGININSKDIQILGKGNTIKFKKDGIEFIKFKTTEDEKAELYLKEDKELVINAICNLTVNEWKGRITLQAVIEAMEIDYEICEKEPKKVLTWEDVFG</sequence>
<keyword evidence="2" id="KW-0540">Nuclease</keyword>
<dbReference type="InterPro" id="IPR001667">
    <property type="entry name" value="DDH_dom"/>
</dbReference>
<dbReference type="Pfam" id="PF01368">
    <property type="entry name" value="DHH"/>
    <property type="match status" value="1"/>
</dbReference>
<evidence type="ECO:0000259" key="6">
    <source>
        <dbReference type="Pfam" id="PF17768"/>
    </source>
</evidence>
<accession>A0AAT9TQW8</accession>
<evidence type="ECO:0000256" key="2">
    <source>
        <dbReference type="ARBA" id="ARBA00022722"/>
    </source>
</evidence>
<dbReference type="Gene3D" id="2.40.50.460">
    <property type="match status" value="1"/>
</dbReference>
<feature type="domain" description="RecJ OB" evidence="6">
    <location>
        <begin position="502"/>
        <end position="582"/>
    </location>
</feature>
<feature type="domain" description="DDH" evidence="5">
    <location>
        <begin position="72"/>
        <end position="223"/>
    </location>
</feature>
<comment type="similarity">
    <text evidence="1">Belongs to the RecJ family.</text>
</comment>
<evidence type="ECO:0000256" key="4">
    <source>
        <dbReference type="ARBA" id="ARBA00022839"/>
    </source>
</evidence>
<evidence type="ECO:0000259" key="5">
    <source>
        <dbReference type="Pfam" id="PF01368"/>
    </source>
</evidence>
<keyword evidence="4 7" id="KW-0269">Exonuclease</keyword>
<evidence type="ECO:0000313" key="7">
    <source>
        <dbReference type="EMBL" id="WDQ45490.1"/>
    </source>
</evidence>
<dbReference type="PANTHER" id="PTHR30255">
    <property type="entry name" value="SINGLE-STRANDED-DNA-SPECIFIC EXONUCLEASE RECJ"/>
    <property type="match status" value="1"/>
</dbReference>
<proteinExistence type="inferred from homology"/>
<evidence type="ECO:0000256" key="3">
    <source>
        <dbReference type="ARBA" id="ARBA00022801"/>
    </source>
</evidence>
<name>A0AAT9TQW8_9CAUD</name>
<dbReference type="SUPFAM" id="SSF64182">
    <property type="entry name" value="DHH phosphoesterases"/>
    <property type="match status" value="1"/>
</dbReference>
<keyword evidence="3" id="KW-0378">Hydrolase</keyword>
<dbReference type="PANTHER" id="PTHR30255:SF2">
    <property type="entry name" value="SINGLE-STRANDED-DNA-SPECIFIC EXONUCLEASE RECJ"/>
    <property type="match status" value="1"/>
</dbReference>
<dbReference type="EMBL" id="OQ326496">
    <property type="protein sequence ID" value="WDQ45490.1"/>
    <property type="molecule type" value="Genomic_DNA"/>
</dbReference>
<dbReference type="InterPro" id="IPR051673">
    <property type="entry name" value="SSDNA_exonuclease_RecJ"/>
</dbReference>
<dbReference type="GO" id="GO:0004527">
    <property type="term" value="F:exonuclease activity"/>
    <property type="evidence" value="ECO:0007669"/>
    <property type="project" value="UniProtKB-KW"/>
</dbReference>
<reference evidence="7" key="2">
    <citation type="journal article" date="2024" name="Heliyon">
        <title>Complete genome sequence of the novel virulent phage PMBT24 infecting Enterocloster bolteae from the human gut.</title>
        <authorList>
            <person name="Sprotte S."/>
            <person name="Brinks E."/>
            <person name="Neve H."/>
            <person name="Franz C.M.A.P."/>
        </authorList>
    </citation>
    <scope>NUCLEOTIDE SEQUENCE</scope>
</reference>
<protein>
    <submittedName>
        <fullName evidence="7">Single-stranded-DNA-specific exonuclease</fullName>
    </submittedName>
</protein>
<evidence type="ECO:0000256" key="1">
    <source>
        <dbReference type="ARBA" id="ARBA00005915"/>
    </source>
</evidence>
<dbReference type="Gene3D" id="3.10.310.30">
    <property type="match status" value="1"/>
</dbReference>
<dbReference type="Gene3D" id="3.90.1640.30">
    <property type="match status" value="1"/>
</dbReference>
<dbReference type="InterPro" id="IPR038763">
    <property type="entry name" value="DHH_sf"/>
</dbReference>
<dbReference type="InterPro" id="IPR041122">
    <property type="entry name" value="RecJ_OB"/>
</dbReference>
<reference evidence="7" key="1">
    <citation type="submission" date="2023-01" db="EMBL/GenBank/DDBJ databases">
        <authorList>
            <person name="Sprotte S."/>
            <person name="Brinks E."/>
        </authorList>
    </citation>
    <scope>NUCLEOTIDE SEQUENCE</scope>
</reference>
<organism evidence="7">
    <name type="scientific">Enterocloster phage PMBT24</name>
    <dbReference type="NCBI Taxonomy" id="3025413"/>
    <lineage>
        <taxon>Viruses</taxon>
        <taxon>Duplodnaviria</taxon>
        <taxon>Heunggongvirae</taxon>
        <taxon>Uroviricota</taxon>
        <taxon>Caudoviricetes</taxon>
    </lineage>
</organism>